<dbReference type="Ensembl" id="ENSSTUT00000057041.1">
    <property type="protein sequence ID" value="ENSSTUP00000054546.1"/>
    <property type="gene ID" value="ENSSTUG00000023084.1"/>
</dbReference>
<evidence type="ECO:0000256" key="6">
    <source>
        <dbReference type="RuleBase" id="RU369073"/>
    </source>
</evidence>
<evidence type="ECO:0000256" key="5">
    <source>
        <dbReference type="PROSITE-ProRule" id="PRU00309"/>
    </source>
</evidence>
<dbReference type="PANTHER" id="PTHR46600:SF11">
    <property type="entry name" value="THAP DOMAIN-CONTAINING PROTEIN 10"/>
    <property type="match status" value="1"/>
</dbReference>
<dbReference type="Proteomes" id="UP000472277">
    <property type="component" value="Chromosome 21"/>
</dbReference>
<keyword evidence="4 5" id="KW-0238">DNA-binding</keyword>
<keyword evidence="1" id="KW-0479">Metal-binding</keyword>
<evidence type="ECO:0000256" key="3">
    <source>
        <dbReference type="ARBA" id="ARBA00022833"/>
    </source>
</evidence>
<evidence type="ECO:0000313" key="10">
    <source>
        <dbReference type="Proteomes" id="UP000472277"/>
    </source>
</evidence>
<dbReference type="GO" id="GO:0001935">
    <property type="term" value="P:endothelial cell proliferation"/>
    <property type="evidence" value="ECO:0007669"/>
    <property type="project" value="UniProtKB-UniRule"/>
</dbReference>
<evidence type="ECO:0000256" key="4">
    <source>
        <dbReference type="ARBA" id="ARBA00023125"/>
    </source>
</evidence>
<dbReference type="Ensembl" id="ENSSTUT00000057010.1">
    <property type="protein sequence ID" value="ENSSTUP00000054516.1"/>
    <property type="gene ID" value="ENSSTUG00000023084.1"/>
</dbReference>
<evidence type="ECO:0000256" key="2">
    <source>
        <dbReference type="ARBA" id="ARBA00022771"/>
    </source>
</evidence>
<reference evidence="9" key="1">
    <citation type="submission" date="2025-05" db="UniProtKB">
        <authorList>
            <consortium name="Ensembl"/>
        </authorList>
    </citation>
    <scope>IDENTIFICATION</scope>
</reference>
<dbReference type="GO" id="GO:0005654">
    <property type="term" value="C:nucleoplasm"/>
    <property type="evidence" value="ECO:0007669"/>
    <property type="project" value="UniProtKB-SubCell"/>
</dbReference>
<evidence type="ECO:0000256" key="1">
    <source>
        <dbReference type="ARBA" id="ARBA00022723"/>
    </source>
</evidence>
<sequence>MVGWCAVPGCNTQEDEDILYHCLPANDVQRCRRWLAAIQKDVNLPVERHRHFLVCEHHFRPEEYEKDLMAETMGAKHKKKLKSTAIPTIFPWTDYIWKRIQPYRKHLNASGSEMFLSAVGRLGAKPKVEPGTTTTGAASRMSTSVVQQPAVLPVAFSTQTVKSAVGRLGAKLKVEPGTTTTGAASRMSTSVVQQPAVLPVAFSTQTVKSADGRLATWQTKSSAGSRRYQTYKDAKISLRVGSSLRTRVLTGPWETVADNLVRGRFKAIPKNLMAIPGMGHVMLEEVLKLVTKECVNLVSMRFNSVLRRTSPLSLKTFNWTTVTDEWKNAAPTFLRFLSTSSATAGLNPNTTKSARSSMVAMAGALLLRARSKNMCAAMYRTSMLLRQGRTSTRCQNKLAKMGVCVSNHSSLTKRREITRSYDKDFAACRTAVENHPISLLTSPPHPVMPPLSLEDVDPGCSGGNVAETTVVLPGSDDEDAAALTDEEFWQFSREQDEDEDKKGNKTAYKKSVQRKRGKRLSAKNFKVQRKNKGL</sequence>
<dbReference type="SMART" id="SM00692">
    <property type="entry name" value="DM3"/>
    <property type="match status" value="1"/>
</dbReference>
<comment type="subcellular location">
    <subcellularLocation>
        <location evidence="6">Nucleus</location>
        <location evidence="6">Nucleoplasm</location>
    </subcellularLocation>
</comment>
<keyword evidence="3" id="KW-0862">Zinc</keyword>
<dbReference type="PROSITE" id="PS50950">
    <property type="entry name" value="ZF_THAP"/>
    <property type="match status" value="1"/>
</dbReference>
<dbReference type="GeneTree" id="ENSGT00940000168692"/>
<keyword evidence="6" id="KW-0805">Transcription regulation</keyword>
<dbReference type="GO" id="GO:0008270">
    <property type="term" value="F:zinc ion binding"/>
    <property type="evidence" value="ECO:0007669"/>
    <property type="project" value="UniProtKB-KW"/>
</dbReference>
<feature type="region of interest" description="Disordered" evidence="7">
    <location>
        <begin position="490"/>
        <end position="534"/>
    </location>
</feature>
<keyword evidence="2 5" id="KW-0863">Zinc-finger</keyword>
<keyword evidence="6" id="KW-0175">Coiled coil</keyword>
<keyword evidence="6" id="KW-0804">Transcription</keyword>
<accession>A0A674A892</accession>
<keyword evidence="6" id="KW-0131">Cell cycle</keyword>
<dbReference type="SMART" id="SM00980">
    <property type="entry name" value="THAP"/>
    <property type="match status" value="1"/>
</dbReference>
<keyword evidence="10" id="KW-1185">Reference proteome</keyword>
<feature type="compositionally biased region" description="Basic residues" evidence="7">
    <location>
        <begin position="507"/>
        <end position="534"/>
    </location>
</feature>
<evidence type="ECO:0000259" key="8">
    <source>
        <dbReference type="PROSITE" id="PS50950"/>
    </source>
</evidence>
<dbReference type="InterPro" id="IPR006612">
    <property type="entry name" value="THAP_Znf"/>
</dbReference>
<organism evidence="9 10">
    <name type="scientific">Salmo trutta</name>
    <name type="common">Brown trout</name>
    <dbReference type="NCBI Taxonomy" id="8032"/>
    <lineage>
        <taxon>Eukaryota</taxon>
        <taxon>Metazoa</taxon>
        <taxon>Chordata</taxon>
        <taxon>Craniata</taxon>
        <taxon>Vertebrata</taxon>
        <taxon>Euteleostomi</taxon>
        <taxon>Actinopterygii</taxon>
        <taxon>Neopterygii</taxon>
        <taxon>Teleostei</taxon>
        <taxon>Protacanthopterygii</taxon>
        <taxon>Salmoniformes</taxon>
        <taxon>Salmonidae</taxon>
        <taxon>Salmoninae</taxon>
        <taxon>Salmo</taxon>
    </lineage>
</organism>
<dbReference type="Pfam" id="PF05485">
    <property type="entry name" value="THAP"/>
    <property type="match status" value="1"/>
</dbReference>
<gene>
    <name evidence="9" type="primary">LOC115157549</name>
</gene>
<comment type="similarity">
    <text evidence="6">Belongs to the THAP1 family.</text>
</comment>
<proteinExistence type="inferred from homology"/>
<dbReference type="GO" id="GO:0003700">
    <property type="term" value="F:DNA-binding transcription factor activity"/>
    <property type="evidence" value="ECO:0007669"/>
    <property type="project" value="UniProtKB-UniRule"/>
</dbReference>
<name>A0A674A892_SALTR</name>
<dbReference type="PANTHER" id="PTHR46600">
    <property type="entry name" value="THAP DOMAIN-CONTAINING"/>
    <property type="match status" value="1"/>
</dbReference>
<dbReference type="GO" id="GO:0043565">
    <property type="term" value="F:sequence-specific DNA binding"/>
    <property type="evidence" value="ECO:0007669"/>
    <property type="project" value="UniProtKB-UniRule"/>
</dbReference>
<evidence type="ECO:0000313" key="9">
    <source>
        <dbReference type="Ensembl" id="ENSSTUP00000054516.1"/>
    </source>
</evidence>
<keyword evidence="6" id="KW-0539">Nucleus</keyword>
<dbReference type="AlphaFoldDB" id="A0A674A892"/>
<dbReference type="InterPro" id="IPR026516">
    <property type="entry name" value="THAP1/10"/>
</dbReference>
<feature type="domain" description="THAP-type" evidence="8">
    <location>
        <begin position="1"/>
        <end position="90"/>
    </location>
</feature>
<comment type="function">
    <text evidence="6">DNA-binding transcription regulator that regulates endothelial cell proliferation and G1/S cell-cycle progression. Specifically binds the 5'-[AT]NTNN[GT]GGCA[AGT]-3' core DNA sequence and acts by modulating expression of pRB-E2F cell-cycle target genes.</text>
</comment>
<evidence type="ECO:0000256" key="7">
    <source>
        <dbReference type="SAM" id="MobiDB-lite"/>
    </source>
</evidence>
<protein>
    <recommendedName>
        <fullName evidence="6">THAP domain-containing protein 1</fullName>
    </recommendedName>
</protein>
<dbReference type="SUPFAM" id="SSF57716">
    <property type="entry name" value="Glucocorticoid receptor-like (DNA-binding domain)"/>
    <property type="match status" value="1"/>
</dbReference>